<dbReference type="PROSITE" id="PS51257">
    <property type="entry name" value="PROKAR_LIPOPROTEIN"/>
    <property type="match status" value="1"/>
</dbReference>
<evidence type="ECO:0000313" key="3">
    <source>
        <dbReference type="Proteomes" id="UP001139447"/>
    </source>
</evidence>
<dbReference type="EMBL" id="JALGBI010000001">
    <property type="protein sequence ID" value="MCJ0764093.1"/>
    <property type="molecule type" value="Genomic_DNA"/>
</dbReference>
<dbReference type="InterPro" id="IPR011044">
    <property type="entry name" value="Quino_amine_DH_bsu"/>
</dbReference>
<keyword evidence="3" id="KW-1185">Reference proteome</keyword>
<evidence type="ECO:0000313" key="2">
    <source>
        <dbReference type="EMBL" id="MCJ0764093.1"/>
    </source>
</evidence>
<feature type="chain" id="PRO_5040788683" evidence="1">
    <location>
        <begin position="23"/>
        <end position="610"/>
    </location>
</feature>
<protein>
    <submittedName>
        <fullName evidence="2">Uncharacterized protein</fullName>
    </submittedName>
</protein>
<accession>A0A9X1W0X9</accession>
<organism evidence="2 3">
    <name type="scientific">Variovorax terrae</name>
    <dbReference type="NCBI Taxonomy" id="2923278"/>
    <lineage>
        <taxon>Bacteria</taxon>
        <taxon>Pseudomonadati</taxon>
        <taxon>Pseudomonadota</taxon>
        <taxon>Betaproteobacteria</taxon>
        <taxon>Burkholderiales</taxon>
        <taxon>Comamonadaceae</taxon>
        <taxon>Variovorax</taxon>
    </lineage>
</organism>
<dbReference type="AlphaFoldDB" id="A0A9X1W0X9"/>
<dbReference type="SUPFAM" id="SSF50969">
    <property type="entry name" value="YVTN repeat-like/Quinoprotein amine dehydrogenase"/>
    <property type="match status" value="1"/>
</dbReference>
<keyword evidence="1" id="KW-0732">Signal</keyword>
<gene>
    <name evidence="2" type="ORF">MMF98_12830</name>
</gene>
<dbReference type="Proteomes" id="UP001139447">
    <property type="component" value="Unassembled WGS sequence"/>
</dbReference>
<dbReference type="RefSeq" id="WP_243306661.1">
    <property type="nucleotide sequence ID" value="NZ_JALGBI010000001.1"/>
</dbReference>
<feature type="signal peptide" evidence="1">
    <location>
        <begin position="1"/>
        <end position="22"/>
    </location>
</feature>
<reference evidence="2" key="1">
    <citation type="submission" date="2022-03" db="EMBL/GenBank/DDBJ databases">
        <authorList>
            <person name="Woo C.Y."/>
        </authorList>
    </citation>
    <scope>NUCLEOTIDE SEQUENCE</scope>
    <source>
        <strain evidence="2">CYS-02</strain>
    </source>
</reference>
<name>A0A9X1W0X9_9BURK</name>
<comment type="caution">
    <text evidence="2">The sequence shown here is derived from an EMBL/GenBank/DDBJ whole genome shotgun (WGS) entry which is preliminary data.</text>
</comment>
<evidence type="ECO:0000256" key="1">
    <source>
        <dbReference type="SAM" id="SignalP"/>
    </source>
</evidence>
<proteinExistence type="predicted"/>
<sequence length="610" mass="63781">MKGIIRKLAGIFATALSIGLAACGGGGGGASTPNATQSPVATLYEDNNPAGPTTDVRSLNLFPLAHGDQWIYAKLAANGNTFDTVIRSVAFDTSAPTGVREFAQPAATSNPSYVTVTETDGEGSNVTHYSKSSSGLTIVGLPDTSIPAAARNVIRTITEYPDVLYPEGSLRTIRREGSWGADLNGDGVPEGFRLTFTQIFRGFETLTFSGKNLSTAHFSNTLTLAIVSSNAAVPVAPPIIATEETYFASQFGMVQAVREAHDGNGKVITARHTLKLTSATVAGKLWSDHLNALRDQATTTFVVSLEHNAIVADPLRGVYYATVPAFAETGADSIATVNANSGTVSYTAKLNLNPRSIAISGDGSTLYVAGSGTLVRYRLPALTEVSRVTLPTDSFLGALDAESIAVSPVDASVVAVSLANRCCSPRHMGVLLYRNMVEQPVRTQTHTGSNVITFAPNGVELVGSNTETTESGLRRIAVLANGLQEVQVVRDAASVTMDVANGQVVTSSAAYASADLRLLGQLPGFHCRAAGSRILCLRLEAAGNYELSNLLVVVDPATLSEVSALRYGSSDLYTDVGQLTTGLPGRVAITSASRRSSSLSLTLFSSPSLP</sequence>
<dbReference type="Gene3D" id="2.130.10.10">
    <property type="entry name" value="YVTN repeat-like/Quinoprotein amine dehydrogenase"/>
    <property type="match status" value="1"/>
</dbReference>
<dbReference type="InterPro" id="IPR015943">
    <property type="entry name" value="WD40/YVTN_repeat-like_dom_sf"/>
</dbReference>